<reference evidence="4 6" key="2">
    <citation type="submission" date="2018-03" db="EMBL/GenBank/DDBJ databases">
        <title>Genomic Encyclopedia of Archaeal and Bacterial Type Strains, Phase II (KMG-II): from individual species to whole genera.</title>
        <authorList>
            <person name="Goeker M."/>
        </authorList>
    </citation>
    <scope>NUCLEOTIDE SEQUENCE [LARGE SCALE GENOMIC DNA]</scope>
    <source>
        <strain evidence="4 6">DSM 25227</strain>
    </source>
</reference>
<evidence type="ECO:0000313" key="6">
    <source>
        <dbReference type="Proteomes" id="UP000245839"/>
    </source>
</evidence>
<feature type="compositionally biased region" description="Acidic residues" evidence="2">
    <location>
        <begin position="140"/>
        <end position="153"/>
    </location>
</feature>
<dbReference type="Gene3D" id="3.30.70.1070">
    <property type="entry name" value="Sporulation related repeat"/>
    <property type="match status" value="1"/>
</dbReference>
<evidence type="ECO:0000313" key="7">
    <source>
        <dbReference type="Proteomes" id="UP000251571"/>
    </source>
</evidence>
<feature type="domain" description="SPOR" evidence="3">
    <location>
        <begin position="289"/>
        <end position="363"/>
    </location>
</feature>
<dbReference type="Pfam" id="PF05036">
    <property type="entry name" value="SPOR"/>
    <property type="match status" value="1"/>
</dbReference>
<dbReference type="Proteomes" id="UP000245839">
    <property type="component" value="Unassembled WGS sequence"/>
</dbReference>
<dbReference type="AlphaFoldDB" id="A0A2Y9AKL2"/>
<evidence type="ECO:0000313" key="4">
    <source>
        <dbReference type="EMBL" id="PWJ20490.1"/>
    </source>
</evidence>
<accession>A0A2Y9AKL2</accession>
<dbReference type="EMBL" id="UETC01000003">
    <property type="protein sequence ID" value="SSA44586.1"/>
    <property type="molecule type" value="Genomic_DNA"/>
</dbReference>
<dbReference type="SUPFAM" id="SSF110997">
    <property type="entry name" value="Sporulation related repeat"/>
    <property type="match status" value="1"/>
</dbReference>
<dbReference type="InterPro" id="IPR007730">
    <property type="entry name" value="SPOR-like_dom"/>
</dbReference>
<keyword evidence="6" id="KW-1185">Reference proteome</keyword>
<proteinExistence type="predicted"/>
<evidence type="ECO:0000313" key="5">
    <source>
        <dbReference type="EMBL" id="SSA44586.1"/>
    </source>
</evidence>
<organism evidence="5 7">
    <name type="scientific">Jannaschia seohaensis</name>
    <dbReference type="NCBI Taxonomy" id="475081"/>
    <lineage>
        <taxon>Bacteria</taxon>
        <taxon>Pseudomonadati</taxon>
        <taxon>Pseudomonadota</taxon>
        <taxon>Alphaproteobacteria</taxon>
        <taxon>Rhodobacterales</taxon>
        <taxon>Roseobacteraceae</taxon>
        <taxon>Jannaschia</taxon>
    </lineage>
</organism>
<sequence length="363" mass="37413">MALLAGCQTSAVGDGDATRRTAVSSGNVQMVERDVEAPEVFQTTDLALWDGRPSLGGVWVASPDVREPERVIIRNQETGEFVVGALFKRERLGPGPRLQLSSDAAAALGALAGAPVMLEVVALRREEAPEPAPVFSEPEAVAEAEAETSDVETEIAAAPPPEPENAAAEGAPIEAAEEELPPGTERVDVALIAARAMAARRAAEEAARAAEEAAAAEAAAAEEAAAEGAAIPEISATSLDAPDVEAAALSEQAVIAPTQPRFGLAAFFSRRDEISTPEPLPAAATVAAGGPTAVSFVQVGLFSQESNARAATRQLADEGIMSSIVPNGTSWRVLIGPTPEADRAAILRKARELGYEDAYPVTG</sequence>
<dbReference type="EMBL" id="QGDJ01000003">
    <property type="protein sequence ID" value="PWJ20490.1"/>
    <property type="molecule type" value="Genomic_DNA"/>
</dbReference>
<feature type="coiled-coil region" evidence="1">
    <location>
        <begin position="193"/>
        <end position="227"/>
    </location>
</feature>
<evidence type="ECO:0000256" key="1">
    <source>
        <dbReference type="SAM" id="Coils"/>
    </source>
</evidence>
<gene>
    <name evidence="4" type="ORF">BCF38_103308</name>
    <name evidence="5" type="ORF">SAMN05421539_103308</name>
</gene>
<feature type="region of interest" description="Disordered" evidence="2">
    <location>
        <begin position="129"/>
        <end position="169"/>
    </location>
</feature>
<evidence type="ECO:0000259" key="3">
    <source>
        <dbReference type="PROSITE" id="PS51724"/>
    </source>
</evidence>
<protein>
    <submittedName>
        <fullName evidence="5">Sporulation related domain-containing protein</fullName>
    </submittedName>
    <submittedName>
        <fullName evidence="4">Sporulation related protein</fullName>
    </submittedName>
</protein>
<name>A0A2Y9AKL2_9RHOB</name>
<dbReference type="Proteomes" id="UP000251571">
    <property type="component" value="Unassembled WGS sequence"/>
</dbReference>
<keyword evidence="1" id="KW-0175">Coiled coil</keyword>
<dbReference type="PROSITE" id="PS51724">
    <property type="entry name" value="SPOR"/>
    <property type="match status" value="1"/>
</dbReference>
<dbReference type="InterPro" id="IPR036680">
    <property type="entry name" value="SPOR-like_sf"/>
</dbReference>
<evidence type="ECO:0000256" key="2">
    <source>
        <dbReference type="SAM" id="MobiDB-lite"/>
    </source>
</evidence>
<dbReference type="GO" id="GO:0042834">
    <property type="term" value="F:peptidoglycan binding"/>
    <property type="evidence" value="ECO:0007669"/>
    <property type="project" value="InterPro"/>
</dbReference>
<reference evidence="5 7" key="1">
    <citation type="submission" date="2016-10" db="EMBL/GenBank/DDBJ databases">
        <authorList>
            <person name="Cai Z."/>
        </authorList>
    </citation>
    <scope>NUCLEOTIDE SEQUENCE [LARGE SCALE GENOMIC DNA]</scope>
    <source>
        <strain evidence="5 7">DSM 25227</strain>
    </source>
</reference>